<reference evidence="2" key="1">
    <citation type="submission" date="2022-08" db="EMBL/GenBank/DDBJ databases">
        <title>Novel Bdellovibrio Species Isolated from Svalbard: Designation Bdellovibrio svalbardensis.</title>
        <authorList>
            <person name="Mitchell R.J."/>
            <person name="Choi S.Y."/>
        </authorList>
    </citation>
    <scope>NUCLEOTIDE SEQUENCE</scope>
    <source>
        <strain evidence="2">PAP01</strain>
    </source>
</reference>
<evidence type="ECO:0008006" key="4">
    <source>
        <dbReference type="Google" id="ProtNLM"/>
    </source>
</evidence>
<name>A0ABT6DJZ9_9BACT</name>
<accession>A0ABT6DJZ9</accession>
<evidence type="ECO:0000256" key="1">
    <source>
        <dbReference type="SAM" id="SignalP"/>
    </source>
</evidence>
<keyword evidence="1" id="KW-0732">Signal</keyword>
<sequence>MIKFFSIAAVIFFGSLNVYADASNCNPTGKYYCACEDITHGGYYQISFMKLDYSSGNKAVISALKQYNDDPVFRIEHTNEDIQTYNKCLSLMRTYPECQ</sequence>
<protein>
    <recommendedName>
        <fullName evidence="4">Secreted protein</fullName>
    </recommendedName>
</protein>
<comment type="caution">
    <text evidence="2">The sequence shown here is derived from an EMBL/GenBank/DDBJ whole genome shotgun (WGS) entry which is preliminary data.</text>
</comment>
<organism evidence="2 3">
    <name type="scientific">Bdellovibrio svalbardensis</name>
    <dbReference type="NCBI Taxonomy" id="2972972"/>
    <lineage>
        <taxon>Bacteria</taxon>
        <taxon>Pseudomonadati</taxon>
        <taxon>Bdellovibrionota</taxon>
        <taxon>Bdellovibrionia</taxon>
        <taxon>Bdellovibrionales</taxon>
        <taxon>Pseudobdellovibrionaceae</taxon>
        <taxon>Bdellovibrio</taxon>
    </lineage>
</organism>
<evidence type="ECO:0000313" key="2">
    <source>
        <dbReference type="EMBL" id="MDG0817193.1"/>
    </source>
</evidence>
<evidence type="ECO:0000313" key="3">
    <source>
        <dbReference type="Proteomes" id="UP001152321"/>
    </source>
</evidence>
<feature type="signal peptide" evidence="1">
    <location>
        <begin position="1"/>
        <end position="20"/>
    </location>
</feature>
<dbReference type="Proteomes" id="UP001152321">
    <property type="component" value="Unassembled WGS sequence"/>
</dbReference>
<feature type="chain" id="PRO_5046626589" description="Secreted protein" evidence="1">
    <location>
        <begin position="21"/>
        <end position="99"/>
    </location>
</feature>
<dbReference type="EMBL" id="JANRMI010000003">
    <property type="protein sequence ID" value="MDG0817193.1"/>
    <property type="molecule type" value="Genomic_DNA"/>
</dbReference>
<gene>
    <name evidence="2" type="ORF">NWE73_12505</name>
</gene>
<keyword evidence="3" id="KW-1185">Reference proteome</keyword>
<dbReference type="RefSeq" id="WP_277578668.1">
    <property type="nucleotide sequence ID" value="NZ_JANRMI010000003.1"/>
</dbReference>
<proteinExistence type="predicted"/>